<name>A0A7G9L578_9SPHN</name>
<keyword evidence="1" id="KW-0812">Transmembrane</keyword>
<evidence type="ECO:0000313" key="3">
    <source>
        <dbReference type="Proteomes" id="UP000515861"/>
    </source>
</evidence>
<evidence type="ECO:0000256" key="1">
    <source>
        <dbReference type="SAM" id="Phobius"/>
    </source>
</evidence>
<dbReference type="AlphaFoldDB" id="A0A7G9L578"/>
<dbReference type="EMBL" id="CP060697">
    <property type="protein sequence ID" value="QNM83777.1"/>
    <property type="molecule type" value="Genomic_DNA"/>
</dbReference>
<gene>
    <name evidence="2" type="ORF">H8M03_05505</name>
</gene>
<feature type="transmembrane region" description="Helical" evidence="1">
    <location>
        <begin position="12"/>
        <end position="37"/>
    </location>
</feature>
<sequence>MEPLAPAYLADLASLLSSVGAFLGGFAATYLATLLTLGNQGRVMTASIACAAASAVAFIVSVIASISVIAHVHPQAPRSMDAFSGDGLRAAMVLAFVVGILSLFASVGLSGWTRSKGVGRITTVIAALGMLVTVMVVFRP</sequence>
<evidence type="ECO:0000313" key="2">
    <source>
        <dbReference type="EMBL" id="QNM83777.1"/>
    </source>
</evidence>
<dbReference type="KEGG" id="ssau:H8M03_05505"/>
<accession>A0A7G9L578</accession>
<organism evidence="2 3">
    <name type="scientific">Sphingomonas sabuli</name>
    <dbReference type="NCBI Taxonomy" id="2764186"/>
    <lineage>
        <taxon>Bacteria</taxon>
        <taxon>Pseudomonadati</taxon>
        <taxon>Pseudomonadota</taxon>
        <taxon>Alphaproteobacteria</taxon>
        <taxon>Sphingomonadales</taxon>
        <taxon>Sphingomonadaceae</taxon>
        <taxon>Sphingomonas</taxon>
    </lineage>
</organism>
<feature type="transmembrane region" description="Helical" evidence="1">
    <location>
        <begin position="121"/>
        <end position="138"/>
    </location>
</feature>
<dbReference type="Proteomes" id="UP000515861">
    <property type="component" value="Chromosome"/>
</dbReference>
<dbReference type="RefSeq" id="WP_187480731.1">
    <property type="nucleotide sequence ID" value="NZ_CP060697.1"/>
</dbReference>
<keyword evidence="1" id="KW-0472">Membrane</keyword>
<protein>
    <submittedName>
        <fullName evidence="2">Uncharacterized protein</fullName>
    </submittedName>
</protein>
<feature type="transmembrane region" description="Helical" evidence="1">
    <location>
        <begin position="49"/>
        <end position="70"/>
    </location>
</feature>
<keyword evidence="1" id="KW-1133">Transmembrane helix</keyword>
<reference evidence="2 3" key="1">
    <citation type="submission" date="2020-08" db="EMBL/GenBank/DDBJ databases">
        <title>Sphingomonas sp. sand1-3 16S ribosomal RNA gene Genome sequencing and assembly.</title>
        <authorList>
            <person name="Kang M."/>
        </authorList>
    </citation>
    <scope>NUCLEOTIDE SEQUENCE [LARGE SCALE GENOMIC DNA]</scope>
    <source>
        <strain evidence="3">sand1-3</strain>
    </source>
</reference>
<feature type="transmembrane region" description="Helical" evidence="1">
    <location>
        <begin position="90"/>
        <end position="109"/>
    </location>
</feature>
<proteinExistence type="predicted"/>
<keyword evidence="3" id="KW-1185">Reference proteome</keyword>